<keyword evidence="10" id="KW-1133">Transmembrane helix</keyword>
<dbReference type="InterPro" id="IPR012675">
    <property type="entry name" value="Beta-grasp_dom_sf"/>
</dbReference>
<evidence type="ECO:0000256" key="9">
    <source>
        <dbReference type="SAM" id="MobiDB-lite"/>
    </source>
</evidence>
<accession>A0ABD5RVB9</accession>
<feature type="compositionally biased region" description="Acidic residues" evidence="9">
    <location>
        <begin position="78"/>
        <end position="100"/>
    </location>
</feature>
<evidence type="ECO:0000313" key="12">
    <source>
        <dbReference type="EMBL" id="MFC6723390.1"/>
    </source>
</evidence>
<dbReference type="Gene3D" id="3.10.20.30">
    <property type="match status" value="1"/>
</dbReference>
<feature type="compositionally biased region" description="Gly residues" evidence="9">
    <location>
        <begin position="62"/>
        <end position="77"/>
    </location>
</feature>
<dbReference type="GO" id="GO:0051537">
    <property type="term" value="F:2 iron, 2 sulfur cluster binding"/>
    <property type="evidence" value="ECO:0007669"/>
    <property type="project" value="UniProtKB-KW"/>
</dbReference>
<comment type="similarity">
    <text evidence="1">Belongs to the 2Fe2S plant-type ferredoxin family.</text>
</comment>
<keyword evidence="4" id="KW-0479">Metal-binding</keyword>
<keyword evidence="7" id="KW-0411">Iron-sulfur</keyword>
<evidence type="ECO:0000256" key="2">
    <source>
        <dbReference type="ARBA" id="ARBA00022448"/>
    </source>
</evidence>
<evidence type="ECO:0000256" key="3">
    <source>
        <dbReference type="ARBA" id="ARBA00022714"/>
    </source>
</evidence>
<keyword evidence="6" id="KW-0408">Iron</keyword>
<proteinExistence type="inferred from homology"/>
<protein>
    <submittedName>
        <fullName evidence="12">2Fe-2S iron-sulfur cluster-binding protein</fullName>
    </submittedName>
</protein>
<dbReference type="CDD" id="cd00207">
    <property type="entry name" value="fer2"/>
    <property type="match status" value="1"/>
</dbReference>
<comment type="cofactor">
    <cofactor evidence="8">
        <name>[2Fe-2S] cluster</name>
        <dbReference type="ChEBI" id="CHEBI:190135"/>
    </cofactor>
</comment>
<keyword evidence="3" id="KW-0001">2Fe-2S</keyword>
<dbReference type="Proteomes" id="UP001596328">
    <property type="component" value="Unassembled WGS sequence"/>
</dbReference>
<dbReference type="InterPro" id="IPR001041">
    <property type="entry name" value="2Fe-2S_ferredoxin-type"/>
</dbReference>
<evidence type="ECO:0000256" key="10">
    <source>
        <dbReference type="SAM" id="Phobius"/>
    </source>
</evidence>
<organism evidence="12 13">
    <name type="scientific">Halobium palmae</name>
    <dbReference type="NCBI Taxonomy" id="1776492"/>
    <lineage>
        <taxon>Archaea</taxon>
        <taxon>Methanobacteriati</taxon>
        <taxon>Methanobacteriota</taxon>
        <taxon>Stenosarchaea group</taxon>
        <taxon>Halobacteria</taxon>
        <taxon>Halobacteriales</taxon>
        <taxon>Haloferacaceae</taxon>
        <taxon>Halobium</taxon>
    </lineage>
</organism>
<dbReference type="Pfam" id="PF00111">
    <property type="entry name" value="Fer2"/>
    <property type="match status" value="1"/>
</dbReference>
<feature type="region of interest" description="Disordered" evidence="9">
    <location>
        <begin position="54"/>
        <end position="100"/>
    </location>
</feature>
<evidence type="ECO:0000256" key="5">
    <source>
        <dbReference type="ARBA" id="ARBA00022982"/>
    </source>
</evidence>
<keyword evidence="2" id="KW-0813">Transport</keyword>
<evidence type="ECO:0000256" key="1">
    <source>
        <dbReference type="ARBA" id="ARBA00007874"/>
    </source>
</evidence>
<dbReference type="InterPro" id="IPR036010">
    <property type="entry name" value="2Fe-2S_ferredoxin-like_sf"/>
</dbReference>
<sequence length="200" mass="20935">MAPVLDAVSMIGGAVLVAIVVALHYTKGTGWTSSQDISQEVLERRASTVAETDFPEPMNRSIGGGGVAAGAVGSGEGGELEEGGEGGETAEEESGPWDVSDDEAEYFEVEFVKEGETIEVAENETVLESGEDEGWDMPYACRQGQCVSCAGQITSGGNSEDYVVHNGQEMLDDGELDEGYTLTCVAYPKSDFSIETGSAP</sequence>
<keyword evidence="10" id="KW-0472">Membrane</keyword>
<keyword evidence="10" id="KW-0812">Transmembrane</keyword>
<keyword evidence="5" id="KW-0249">Electron transport</keyword>
<gene>
    <name evidence="12" type="ORF">ACFQE1_03070</name>
</gene>
<feature type="domain" description="2Fe-2S ferredoxin-type" evidence="11">
    <location>
        <begin position="107"/>
        <end position="200"/>
    </location>
</feature>
<dbReference type="PROSITE" id="PS51085">
    <property type="entry name" value="2FE2S_FER_2"/>
    <property type="match status" value="1"/>
</dbReference>
<dbReference type="EMBL" id="JBHSWU010000014">
    <property type="protein sequence ID" value="MFC6723390.1"/>
    <property type="molecule type" value="Genomic_DNA"/>
</dbReference>
<dbReference type="SUPFAM" id="SSF54292">
    <property type="entry name" value="2Fe-2S ferredoxin-like"/>
    <property type="match status" value="1"/>
</dbReference>
<evidence type="ECO:0000259" key="11">
    <source>
        <dbReference type="PROSITE" id="PS51085"/>
    </source>
</evidence>
<evidence type="ECO:0000256" key="6">
    <source>
        <dbReference type="ARBA" id="ARBA00023004"/>
    </source>
</evidence>
<comment type="caution">
    <text evidence="12">The sequence shown here is derived from an EMBL/GenBank/DDBJ whole genome shotgun (WGS) entry which is preliminary data.</text>
</comment>
<keyword evidence="13" id="KW-1185">Reference proteome</keyword>
<dbReference type="InterPro" id="IPR010241">
    <property type="entry name" value="Fd_pln"/>
</dbReference>
<evidence type="ECO:0000256" key="8">
    <source>
        <dbReference type="ARBA" id="ARBA00034078"/>
    </source>
</evidence>
<evidence type="ECO:0000256" key="4">
    <source>
        <dbReference type="ARBA" id="ARBA00022723"/>
    </source>
</evidence>
<evidence type="ECO:0000313" key="13">
    <source>
        <dbReference type="Proteomes" id="UP001596328"/>
    </source>
</evidence>
<feature type="transmembrane region" description="Helical" evidence="10">
    <location>
        <begin position="6"/>
        <end position="25"/>
    </location>
</feature>
<name>A0ABD5RVB9_9EURY</name>
<dbReference type="NCBIfam" id="TIGR02008">
    <property type="entry name" value="fdx_plant"/>
    <property type="match status" value="1"/>
</dbReference>
<evidence type="ECO:0000256" key="7">
    <source>
        <dbReference type="ARBA" id="ARBA00023014"/>
    </source>
</evidence>
<dbReference type="PANTHER" id="PTHR43112">
    <property type="entry name" value="FERREDOXIN"/>
    <property type="match status" value="1"/>
</dbReference>
<reference evidence="12 13" key="1">
    <citation type="journal article" date="2019" name="Int. J. Syst. Evol. Microbiol.">
        <title>The Global Catalogue of Microorganisms (GCM) 10K type strain sequencing project: providing services to taxonomists for standard genome sequencing and annotation.</title>
        <authorList>
            <consortium name="The Broad Institute Genomics Platform"/>
            <consortium name="The Broad Institute Genome Sequencing Center for Infectious Disease"/>
            <person name="Wu L."/>
            <person name="Ma J."/>
        </authorList>
    </citation>
    <scope>NUCLEOTIDE SEQUENCE [LARGE SCALE GENOMIC DNA]</scope>
    <source>
        <strain evidence="12 13">NBRC 111368</strain>
    </source>
</reference>
<dbReference type="PANTHER" id="PTHR43112:SF3">
    <property type="entry name" value="FERREDOXIN-2, CHLOROPLASTIC"/>
    <property type="match status" value="1"/>
</dbReference>
<dbReference type="AlphaFoldDB" id="A0ABD5RVB9"/>
<dbReference type="GO" id="GO:0046872">
    <property type="term" value="F:metal ion binding"/>
    <property type="evidence" value="ECO:0007669"/>
    <property type="project" value="UniProtKB-KW"/>
</dbReference>